<evidence type="ECO:0000313" key="1">
    <source>
        <dbReference type="EMBL" id="KAK7325360.1"/>
    </source>
</evidence>
<sequence length="209" mass="22740">MITSVNISSSSTSFSSPREVAAIVPFALNSFDPMTEGVADQLAAPNRLTGDDNAPSNFLYKYIGQPCRHSHALIVLALLLRVVENNDLWCPHMFNYALTRPSLLLSLTMSLIACVSLTQHAYEHMPVGKTGGGPMKLRAIAHYYLITGSLDENKVGLFLSCGMLGLEGPHVEQRKLIMHGRGACDFNSLKALISVHIVKSVRSSIFLGI</sequence>
<gene>
    <name evidence="1" type="ORF">VNO77_29522</name>
</gene>
<dbReference type="EMBL" id="JAYMYQ010000006">
    <property type="protein sequence ID" value="KAK7325360.1"/>
    <property type="molecule type" value="Genomic_DNA"/>
</dbReference>
<accession>A0AAN9KWU6</accession>
<dbReference type="Proteomes" id="UP001367508">
    <property type="component" value="Unassembled WGS sequence"/>
</dbReference>
<reference evidence="1 2" key="1">
    <citation type="submission" date="2024-01" db="EMBL/GenBank/DDBJ databases">
        <title>The genomes of 5 underutilized Papilionoideae crops provide insights into root nodulation and disease resistanc.</title>
        <authorList>
            <person name="Jiang F."/>
        </authorList>
    </citation>
    <scope>NUCLEOTIDE SEQUENCE [LARGE SCALE GENOMIC DNA]</scope>
    <source>
        <strain evidence="1">LVBAO_FW01</strain>
        <tissue evidence="1">Leaves</tissue>
    </source>
</reference>
<organism evidence="1 2">
    <name type="scientific">Canavalia gladiata</name>
    <name type="common">Sword bean</name>
    <name type="synonym">Dolichos gladiatus</name>
    <dbReference type="NCBI Taxonomy" id="3824"/>
    <lineage>
        <taxon>Eukaryota</taxon>
        <taxon>Viridiplantae</taxon>
        <taxon>Streptophyta</taxon>
        <taxon>Embryophyta</taxon>
        <taxon>Tracheophyta</taxon>
        <taxon>Spermatophyta</taxon>
        <taxon>Magnoliopsida</taxon>
        <taxon>eudicotyledons</taxon>
        <taxon>Gunneridae</taxon>
        <taxon>Pentapetalae</taxon>
        <taxon>rosids</taxon>
        <taxon>fabids</taxon>
        <taxon>Fabales</taxon>
        <taxon>Fabaceae</taxon>
        <taxon>Papilionoideae</taxon>
        <taxon>50 kb inversion clade</taxon>
        <taxon>NPAAA clade</taxon>
        <taxon>indigoferoid/millettioid clade</taxon>
        <taxon>Phaseoleae</taxon>
        <taxon>Canavalia</taxon>
    </lineage>
</organism>
<dbReference type="AlphaFoldDB" id="A0AAN9KWU6"/>
<protein>
    <submittedName>
        <fullName evidence="1">Uncharacterized protein</fullName>
    </submittedName>
</protein>
<proteinExistence type="predicted"/>
<name>A0AAN9KWU6_CANGL</name>
<evidence type="ECO:0000313" key="2">
    <source>
        <dbReference type="Proteomes" id="UP001367508"/>
    </source>
</evidence>
<keyword evidence="2" id="KW-1185">Reference proteome</keyword>
<comment type="caution">
    <text evidence="1">The sequence shown here is derived from an EMBL/GenBank/DDBJ whole genome shotgun (WGS) entry which is preliminary data.</text>
</comment>